<accession>A0A9P6NI02</accession>
<feature type="chain" id="PRO_5040328958" evidence="2">
    <location>
        <begin position="22"/>
        <end position="261"/>
    </location>
</feature>
<feature type="region of interest" description="Disordered" evidence="1">
    <location>
        <begin position="180"/>
        <end position="207"/>
    </location>
</feature>
<evidence type="ECO:0000256" key="1">
    <source>
        <dbReference type="SAM" id="MobiDB-lite"/>
    </source>
</evidence>
<name>A0A9P6NI02_9BASI</name>
<keyword evidence="4" id="KW-1185">Reference proteome</keyword>
<dbReference type="AlphaFoldDB" id="A0A9P6NI02"/>
<sequence>MTHRLTNLLYLLLALPISTWAAPRVDLGGGHMGLAQVNTCPNQPPSSYSCTELDDDWPDQGLACPEADRDIPRHTLAIMSAMMIQLGKYKPVKKEEFPIDECYTSKPNSTVTDYGFISQGTFDMWLFAHDKCECKPGSLPVCNDQATETDKCNLRTFTLCKVTKKGTTCKPKHHAGWKPLPIIPDRLANSDPTSPVDPDEKPPQSGSTLEVVSQSDLEQQLPSIEQQQQTFNIRDGHSFSFMSLSAGWWKLLELLGIFGVL</sequence>
<evidence type="ECO:0000256" key="2">
    <source>
        <dbReference type="SAM" id="SignalP"/>
    </source>
</evidence>
<evidence type="ECO:0000313" key="3">
    <source>
        <dbReference type="EMBL" id="KAG0143990.1"/>
    </source>
</evidence>
<dbReference type="OrthoDB" id="2501962at2759"/>
<dbReference type="EMBL" id="MU167305">
    <property type="protein sequence ID" value="KAG0143990.1"/>
    <property type="molecule type" value="Genomic_DNA"/>
</dbReference>
<protein>
    <submittedName>
        <fullName evidence="3">Uncharacterized protein</fullName>
    </submittedName>
</protein>
<keyword evidence="2" id="KW-0732">Signal</keyword>
<gene>
    <name evidence="3" type="ORF">CROQUDRAFT_660520</name>
</gene>
<evidence type="ECO:0000313" key="4">
    <source>
        <dbReference type="Proteomes" id="UP000886653"/>
    </source>
</evidence>
<comment type="caution">
    <text evidence="3">The sequence shown here is derived from an EMBL/GenBank/DDBJ whole genome shotgun (WGS) entry which is preliminary data.</text>
</comment>
<organism evidence="3 4">
    <name type="scientific">Cronartium quercuum f. sp. fusiforme G11</name>
    <dbReference type="NCBI Taxonomy" id="708437"/>
    <lineage>
        <taxon>Eukaryota</taxon>
        <taxon>Fungi</taxon>
        <taxon>Dikarya</taxon>
        <taxon>Basidiomycota</taxon>
        <taxon>Pucciniomycotina</taxon>
        <taxon>Pucciniomycetes</taxon>
        <taxon>Pucciniales</taxon>
        <taxon>Coleosporiaceae</taxon>
        <taxon>Cronartium</taxon>
    </lineage>
</organism>
<reference evidence="3" key="1">
    <citation type="submission" date="2013-11" db="EMBL/GenBank/DDBJ databases">
        <title>Genome sequence of the fusiform rust pathogen reveals effectors for host alternation and coevolution with pine.</title>
        <authorList>
            <consortium name="DOE Joint Genome Institute"/>
            <person name="Smith K."/>
            <person name="Pendleton A."/>
            <person name="Kubisiak T."/>
            <person name="Anderson C."/>
            <person name="Salamov A."/>
            <person name="Aerts A."/>
            <person name="Riley R."/>
            <person name="Clum A."/>
            <person name="Lindquist E."/>
            <person name="Ence D."/>
            <person name="Campbell M."/>
            <person name="Kronenberg Z."/>
            <person name="Feau N."/>
            <person name="Dhillon B."/>
            <person name="Hamelin R."/>
            <person name="Burleigh J."/>
            <person name="Smith J."/>
            <person name="Yandell M."/>
            <person name="Nelson C."/>
            <person name="Grigoriev I."/>
            <person name="Davis J."/>
        </authorList>
    </citation>
    <scope>NUCLEOTIDE SEQUENCE</scope>
    <source>
        <strain evidence="3">G11</strain>
    </source>
</reference>
<dbReference type="Proteomes" id="UP000886653">
    <property type="component" value="Unassembled WGS sequence"/>
</dbReference>
<proteinExistence type="predicted"/>
<feature type="signal peptide" evidence="2">
    <location>
        <begin position="1"/>
        <end position="21"/>
    </location>
</feature>